<dbReference type="Proteomes" id="UP000435802">
    <property type="component" value="Unassembled WGS sequence"/>
</dbReference>
<dbReference type="OrthoDB" id="8387422at2"/>
<name>A0A6N8SAZ7_9HYPH</name>
<dbReference type="AlphaFoldDB" id="A0A6N8SAZ7"/>
<evidence type="ECO:0000313" key="1">
    <source>
        <dbReference type="EMBL" id="MXN45851.1"/>
    </source>
</evidence>
<gene>
    <name evidence="1" type="ORF">GR138_11665</name>
</gene>
<sequence>MEQTSTAKLAAEYVRLGGGRLAKIDDNHLSTRQWKHETRAAEAFWNEHIARLDEKRRDEVITHLPTINQV</sequence>
<comment type="caution">
    <text evidence="1">The sequence shown here is derived from an EMBL/GenBank/DDBJ whole genome shotgun (WGS) entry which is preliminary data.</text>
</comment>
<dbReference type="RefSeq" id="WP_160859424.1">
    <property type="nucleotide sequence ID" value="NZ_JAODWE010000006.1"/>
</dbReference>
<organism evidence="1 2">
    <name type="scientific">Shinella kummerowiae</name>
    <dbReference type="NCBI Taxonomy" id="417745"/>
    <lineage>
        <taxon>Bacteria</taxon>
        <taxon>Pseudomonadati</taxon>
        <taxon>Pseudomonadota</taxon>
        <taxon>Alphaproteobacteria</taxon>
        <taxon>Hyphomicrobiales</taxon>
        <taxon>Rhizobiaceae</taxon>
        <taxon>Shinella</taxon>
    </lineage>
</organism>
<evidence type="ECO:0000313" key="2">
    <source>
        <dbReference type="Proteomes" id="UP000435802"/>
    </source>
</evidence>
<dbReference type="EMBL" id="WUMK01000004">
    <property type="protein sequence ID" value="MXN45851.1"/>
    <property type="molecule type" value="Genomic_DNA"/>
</dbReference>
<accession>A0A6N8SAZ7</accession>
<protein>
    <submittedName>
        <fullName evidence="1">Uncharacterized protein</fullName>
    </submittedName>
</protein>
<reference evidence="1 2" key="1">
    <citation type="submission" date="2019-12" db="EMBL/GenBank/DDBJ databases">
        <title>Shinella kummerowiae sp. nov., a symbiotic bacterium isolated from root nodules of the herbal legume Kummerowia stipulacea.</title>
        <authorList>
            <person name="Gao J."/>
        </authorList>
    </citation>
    <scope>NUCLEOTIDE SEQUENCE [LARGE SCALE GENOMIC DNA]</scope>
    <source>
        <strain evidence="1 2">CCBAU 25048</strain>
    </source>
</reference>
<keyword evidence="2" id="KW-1185">Reference proteome</keyword>
<proteinExistence type="predicted"/>